<name>A0A9W9Q1U0_PENBR</name>
<dbReference type="AlphaFoldDB" id="A0A9W9Q1U0"/>
<reference evidence="1" key="2">
    <citation type="journal article" date="2023" name="IMA Fungus">
        <title>Comparative genomic study of the Penicillium genus elucidates a diverse pangenome and 15 lateral gene transfer events.</title>
        <authorList>
            <person name="Petersen C."/>
            <person name="Sorensen T."/>
            <person name="Nielsen M.R."/>
            <person name="Sondergaard T.E."/>
            <person name="Sorensen J.L."/>
            <person name="Fitzpatrick D.A."/>
            <person name="Frisvad J.C."/>
            <person name="Nielsen K.L."/>
        </authorList>
    </citation>
    <scope>NUCLEOTIDE SEQUENCE</scope>
    <source>
        <strain evidence="1">IBT 35673</strain>
    </source>
</reference>
<evidence type="ECO:0000313" key="1">
    <source>
        <dbReference type="EMBL" id="KAJ5322960.1"/>
    </source>
</evidence>
<protein>
    <submittedName>
        <fullName evidence="1">Uncharacterized protein</fullName>
    </submittedName>
</protein>
<reference evidence="1" key="1">
    <citation type="submission" date="2022-12" db="EMBL/GenBank/DDBJ databases">
        <authorList>
            <person name="Petersen C."/>
        </authorList>
    </citation>
    <scope>NUCLEOTIDE SEQUENCE</scope>
    <source>
        <strain evidence="1">IBT 35673</strain>
    </source>
</reference>
<evidence type="ECO:0000313" key="2">
    <source>
        <dbReference type="Proteomes" id="UP001147695"/>
    </source>
</evidence>
<accession>A0A9W9Q1U0</accession>
<proteinExistence type="predicted"/>
<gene>
    <name evidence="1" type="ORF">N7452_011249</name>
</gene>
<comment type="caution">
    <text evidence="1">The sequence shown here is derived from an EMBL/GenBank/DDBJ whole genome shotgun (WGS) entry which is preliminary data.</text>
</comment>
<organism evidence="1 2">
    <name type="scientific">Penicillium brevicompactum</name>
    <dbReference type="NCBI Taxonomy" id="5074"/>
    <lineage>
        <taxon>Eukaryota</taxon>
        <taxon>Fungi</taxon>
        <taxon>Dikarya</taxon>
        <taxon>Ascomycota</taxon>
        <taxon>Pezizomycotina</taxon>
        <taxon>Eurotiomycetes</taxon>
        <taxon>Eurotiomycetidae</taxon>
        <taxon>Eurotiales</taxon>
        <taxon>Aspergillaceae</taxon>
        <taxon>Penicillium</taxon>
    </lineage>
</organism>
<sequence length="109" mass="12288">MFPGVTPEVIYGTIQTMVYRAAYLSSNWQDGRVGLRRTVQVNLIPMVHNCLRVSKGAWVQIPLLSFLFASLCFCMPSMLSASRFENVAEFLFLSLRDGALRDGIRGRDI</sequence>
<dbReference type="EMBL" id="JAPZBQ010000006">
    <property type="protein sequence ID" value="KAJ5322960.1"/>
    <property type="molecule type" value="Genomic_DNA"/>
</dbReference>
<dbReference type="Proteomes" id="UP001147695">
    <property type="component" value="Unassembled WGS sequence"/>
</dbReference>